<evidence type="ECO:0000313" key="1">
    <source>
        <dbReference type="EMBL" id="GFX97140.1"/>
    </source>
</evidence>
<protein>
    <submittedName>
        <fullName evidence="1">Uncharacterized protein</fullName>
    </submittedName>
</protein>
<proteinExistence type="predicted"/>
<keyword evidence="2" id="KW-1185">Reference proteome</keyword>
<reference evidence="1" key="1">
    <citation type="submission" date="2020-08" db="EMBL/GenBank/DDBJ databases">
        <title>Multicomponent nature underlies the extraordinary mechanical properties of spider dragline silk.</title>
        <authorList>
            <person name="Kono N."/>
            <person name="Nakamura H."/>
            <person name="Mori M."/>
            <person name="Yoshida Y."/>
            <person name="Ohtoshi R."/>
            <person name="Malay A.D."/>
            <person name="Moran D.A.P."/>
            <person name="Tomita M."/>
            <person name="Numata K."/>
            <person name="Arakawa K."/>
        </authorList>
    </citation>
    <scope>NUCLEOTIDE SEQUENCE</scope>
</reference>
<name>A0A8X6RVC1_TRICX</name>
<sequence length="103" mass="11464">MLWVLTGLCEHKPASAKSSEMMEGITKDSEEAVGYAKLDARRKGQPLHDGCERLPEIFSSMHRSKVTSKLRSHCPPYVVVNVKPSSNPMLILMICGEHDAPSW</sequence>
<dbReference type="EMBL" id="BMAU01021196">
    <property type="protein sequence ID" value="GFX97140.1"/>
    <property type="molecule type" value="Genomic_DNA"/>
</dbReference>
<gene>
    <name evidence="1" type="ORF">TNCV_556301</name>
</gene>
<evidence type="ECO:0000313" key="2">
    <source>
        <dbReference type="Proteomes" id="UP000887159"/>
    </source>
</evidence>
<dbReference type="Proteomes" id="UP000887159">
    <property type="component" value="Unassembled WGS sequence"/>
</dbReference>
<accession>A0A8X6RVC1</accession>
<comment type="caution">
    <text evidence="1">The sequence shown here is derived from an EMBL/GenBank/DDBJ whole genome shotgun (WGS) entry which is preliminary data.</text>
</comment>
<organism evidence="1 2">
    <name type="scientific">Trichonephila clavipes</name>
    <name type="common">Golden silk orbweaver</name>
    <name type="synonym">Nephila clavipes</name>
    <dbReference type="NCBI Taxonomy" id="2585209"/>
    <lineage>
        <taxon>Eukaryota</taxon>
        <taxon>Metazoa</taxon>
        <taxon>Ecdysozoa</taxon>
        <taxon>Arthropoda</taxon>
        <taxon>Chelicerata</taxon>
        <taxon>Arachnida</taxon>
        <taxon>Araneae</taxon>
        <taxon>Araneomorphae</taxon>
        <taxon>Entelegynae</taxon>
        <taxon>Araneoidea</taxon>
        <taxon>Nephilidae</taxon>
        <taxon>Trichonephila</taxon>
    </lineage>
</organism>
<dbReference type="AlphaFoldDB" id="A0A8X6RVC1"/>